<sequence>MVLFGSRDSSRDSERNTNSPLIEIIPCGARRESKREHTGMAFVTLGERINELCEFIKERRNIHQNIRALIRGIKLSYIRVLEEKNSQASVGKVTRETQVTPPRDKAGGKTGKRARDGTSEPLGPQQVPKKKKASSPKKAEPARVPAKVGNLRIAATTPTKVEKTNARRPEQWTKVSNKRQRDKKKLRPEIIIISKKENMSYADILRKVKSDPQLKDLGDNVSRIRRTQKGDLMLELNKSADKSADNFRGKVESVLGEEAEVRARKQEIVVECKDLDEVTSREDICAALKQQFNLGDIDQSAIKRMKKAYGGTQTTIIGLPAESAIKLITAGKQEQDEREPQLAAQQDVFSIPDVTEEELWEICRRIGDSKAPGLDGIPNRALKVAVKARPRHHGEDVGEGDIQQAAPVHRACGWSFRAAIWVSASPFYGRCSSKGRGIGSKCDGHGQMLCSGDAGRQKCF</sequence>
<gene>
    <name evidence="2" type="ORF">HERILL_LOCUS4330</name>
</gene>
<reference evidence="2 3" key="1">
    <citation type="submission" date="2020-11" db="EMBL/GenBank/DDBJ databases">
        <authorList>
            <person name="Wallbank WR R."/>
            <person name="Pardo Diaz C."/>
            <person name="Kozak K."/>
            <person name="Martin S."/>
            <person name="Jiggins C."/>
            <person name="Moest M."/>
            <person name="Warren A I."/>
            <person name="Generalovic N T."/>
            <person name="Byers J.R.P. K."/>
            <person name="Montejo-Kovacevich G."/>
            <person name="Yen C E."/>
        </authorList>
    </citation>
    <scope>NUCLEOTIDE SEQUENCE [LARGE SCALE GENOMIC DNA]</scope>
</reference>
<dbReference type="Proteomes" id="UP000594454">
    <property type="component" value="Chromosome 2"/>
</dbReference>
<feature type="region of interest" description="Disordered" evidence="1">
    <location>
        <begin position="86"/>
        <end position="184"/>
    </location>
</feature>
<accession>A0A7R8YQC1</accession>
<protein>
    <submittedName>
        <fullName evidence="2">Uncharacterized protein</fullName>
    </submittedName>
</protein>
<dbReference type="EMBL" id="LR899010">
    <property type="protein sequence ID" value="CAD7081211.1"/>
    <property type="molecule type" value="Genomic_DNA"/>
</dbReference>
<feature type="compositionally biased region" description="Basic and acidic residues" evidence="1">
    <location>
        <begin position="160"/>
        <end position="171"/>
    </location>
</feature>
<dbReference type="InParanoid" id="A0A7R8YQC1"/>
<evidence type="ECO:0000313" key="3">
    <source>
        <dbReference type="Proteomes" id="UP000594454"/>
    </source>
</evidence>
<name>A0A7R8YQC1_HERIL</name>
<proteinExistence type="predicted"/>
<feature type="compositionally biased region" description="Basic and acidic residues" evidence="1">
    <location>
        <begin position="102"/>
        <end position="118"/>
    </location>
</feature>
<keyword evidence="3" id="KW-1185">Reference proteome</keyword>
<dbReference type="AlphaFoldDB" id="A0A7R8YQC1"/>
<evidence type="ECO:0000313" key="2">
    <source>
        <dbReference type="EMBL" id="CAD7081211.1"/>
    </source>
</evidence>
<organism evidence="2 3">
    <name type="scientific">Hermetia illucens</name>
    <name type="common">Black soldier fly</name>
    <dbReference type="NCBI Taxonomy" id="343691"/>
    <lineage>
        <taxon>Eukaryota</taxon>
        <taxon>Metazoa</taxon>
        <taxon>Ecdysozoa</taxon>
        <taxon>Arthropoda</taxon>
        <taxon>Hexapoda</taxon>
        <taxon>Insecta</taxon>
        <taxon>Pterygota</taxon>
        <taxon>Neoptera</taxon>
        <taxon>Endopterygota</taxon>
        <taxon>Diptera</taxon>
        <taxon>Brachycera</taxon>
        <taxon>Stratiomyomorpha</taxon>
        <taxon>Stratiomyidae</taxon>
        <taxon>Hermetiinae</taxon>
        <taxon>Hermetia</taxon>
    </lineage>
</organism>
<evidence type="ECO:0000256" key="1">
    <source>
        <dbReference type="SAM" id="MobiDB-lite"/>
    </source>
</evidence>